<organism evidence="2 3">
    <name type="scientific">Mycolicibacterium vanbaalenii</name>
    <name type="common">Mycobacterium vanbaalenii</name>
    <dbReference type="NCBI Taxonomy" id="110539"/>
    <lineage>
        <taxon>Bacteria</taxon>
        <taxon>Bacillati</taxon>
        <taxon>Actinomycetota</taxon>
        <taxon>Actinomycetes</taxon>
        <taxon>Mycobacteriales</taxon>
        <taxon>Mycobacteriaceae</taxon>
        <taxon>Mycolicibacterium</taxon>
    </lineage>
</organism>
<dbReference type="AlphaFoldDB" id="A0A5S9R669"/>
<evidence type="ECO:0000313" key="2">
    <source>
        <dbReference type="EMBL" id="CAA0129220.1"/>
    </source>
</evidence>
<dbReference type="EMBL" id="CACSIP010000035">
    <property type="protein sequence ID" value="CAA0129220.1"/>
    <property type="molecule type" value="Genomic_DNA"/>
</dbReference>
<accession>A0A5S9R669</accession>
<feature type="compositionally biased region" description="Polar residues" evidence="1">
    <location>
        <begin position="1"/>
        <end position="28"/>
    </location>
</feature>
<keyword evidence="3" id="KW-1185">Reference proteome</keyword>
<proteinExistence type="predicted"/>
<reference evidence="2 3" key="1">
    <citation type="submission" date="2019-11" db="EMBL/GenBank/DDBJ databases">
        <authorList>
            <person name="Holert J."/>
        </authorList>
    </citation>
    <scope>NUCLEOTIDE SEQUENCE [LARGE SCALE GENOMIC DNA]</scope>
    <source>
        <strain evidence="2">BC8_1</strain>
    </source>
</reference>
<gene>
    <name evidence="2" type="ORF">AELLOGFF_05447</name>
</gene>
<dbReference type="Proteomes" id="UP000430146">
    <property type="component" value="Unassembled WGS sequence"/>
</dbReference>
<feature type="region of interest" description="Disordered" evidence="1">
    <location>
        <begin position="1"/>
        <end position="31"/>
    </location>
</feature>
<evidence type="ECO:0000313" key="3">
    <source>
        <dbReference type="Proteomes" id="UP000430146"/>
    </source>
</evidence>
<protein>
    <submittedName>
        <fullName evidence="2">Uncharacterized protein</fullName>
    </submittedName>
</protein>
<name>A0A5S9R669_MYCVN</name>
<evidence type="ECO:0000256" key="1">
    <source>
        <dbReference type="SAM" id="MobiDB-lite"/>
    </source>
</evidence>
<sequence length="75" mass="7910">MAATTGTPRVSSVRRSALMNSTSANDSAALSGPTFIMPLRSPPAKKVFFALAITTPVIESFSSTRRSTTLCMDSL</sequence>